<protein>
    <recommendedName>
        <fullName evidence="1">non-specific serine/threonine protein kinase</fullName>
        <ecNumber evidence="1">2.7.11.1</ecNumber>
    </recommendedName>
</protein>
<dbReference type="AlphaFoldDB" id="A0A365H4U4"/>
<dbReference type="SUPFAM" id="SSF56112">
    <property type="entry name" value="Protein kinase-like (PK-like)"/>
    <property type="match status" value="1"/>
</dbReference>
<keyword evidence="5" id="KW-0418">Kinase</keyword>
<evidence type="ECO:0000256" key="1">
    <source>
        <dbReference type="ARBA" id="ARBA00012513"/>
    </source>
</evidence>
<dbReference type="EMBL" id="QLYX01000007">
    <property type="protein sequence ID" value="RAY14038.1"/>
    <property type="molecule type" value="Genomic_DNA"/>
</dbReference>
<feature type="compositionally biased region" description="Low complexity" evidence="7">
    <location>
        <begin position="371"/>
        <end position="391"/>
    </location>
</feature>
<evidence type="ECO:0000256" key="8">
    <source>
        <dbReference type="SAM" id="Phobius"/>
    </source>
</evidence>
<evidence type="ECO:0000313" key="11">
    <source>
        <dbReference type="Proteomes" id="UP000251891"/>
    </source>
</evidence>
<keyword evidence="4" id="KW-0547">Nucleotide-binding</keyword>
<dbReference type="PROSITE" id="PS50011">
    <property type="entry name" value="PROTEIN_KINASE_DOM"/>
    <property type="match status" value="1"/>
</dbReference>
<gene>
    <name evidence="10" type="ORF">DPM19_17305</name>
</gene>
<evidence type="ECO:0000256" key="6">
    <source>
        <dbReference type="ARBA" id="ARBA00022840"/>
    </source>
</evidence>
<evidence type="ECO:0000256" key="7">
    <source>
        <dbReference type="SAM" id="MobiDB-lite"/>
    </source>
</evidence>
<feature type="region of interest" description="Disordered" evidence="7">
    <location>
        <begin position="476"/>
        <end position="503"/>
    </location>
</feature>
<proteinExistence type="predicted"/>
<name>A0A365H4U4_9ACTN</name>
<dbReference type="SMART" id="SM00220">
    <property type="entry name" value="S_TKc"/>
    <property type="match status" value="1"/>
</dbReference>
<accession>A0A365H4U4</accession>
<feature type="region of interest" description="Disordered" evidence="7">
    <location>
        <begin position="428"/>
        <end position="448"/>
    </location>
</feature>
<feature type="region of interest" description="Disordered" evidence="7">
    <location>
        <begin position="286"/>
        <end position="327"/>
    </location>
</feature>
<feature type="domain" description="Protein kinase" evidence="9">
    <location>
        <begin position="17"/>
        <end position="261"/>
    </location>
</feature>
<dbReference type="Gene3D" id="1.10.510.10">
    <property type="entry name" value="Transferase(Phosphotransferase) domain 1"/>
    <property type="match status" value="1"/>
</dbReference>
<evidence type="ECO:0000256" key="4">
    <source>
        <dbReference type="ARBA" id="ARBA00022741"/>
    </source>
</evidence>
<dbReference type="InterPro" id="IPR036116">
    <property type="entry name" value="FN3_sf"/>
</dbReference>
<dbReference type="PANTHER" id="PTHR43289">
    <property type="entry name" value="MITOGEN-ACTIVATED PROTEIN KINASE KINASE KINASE 20-RELATED"/>
    <property type="match status" value="1"/>
</dbReference>
<dbReference type="SUPFAM" id="SSF49265">
    <property type="entry name" value="Fibronectin type III"/>
    <property type="match status" value="1"/>
</dbReference>
<evidence type="ECO:0000256" key="5">
    <source>
        <dbReference type="ARBA" id="ARBA00022777"/>
    </source>
</evidence>
<dbReference type="PANTHER" id="PTHR43289:SF6">
    <property type="entry name" value="SERINE_THREONINE-PROTEIN KINASE NEKL-3"/>
    <property type="match status" value="1"/>
</dbReference>
<dbReference type="InterPro" id="IPR011009">
    <property type="entry name" value="Kinase-like_dom_sf"/>
</dbReference>
<keyword evidence="11" id="KW-1185">Reference proteome</keyword>
<keyword evidence="8" id="KW-1133">Transmembrane helix</keyword>
<feature type="transmembrane region" description="Helical" evidence="8">
    <location>
        <begin position="453"/>
        <end position="473"/>
    </location>
</feature>
<keyword evidence="6" id="KW-0067">ATP-binding</keyword>
<feature type="compositionally biased region" description="Low complexity" evidence="7">
    <location>
        <begin position="476"/>
        <end position="495"/>
    </location>
</feature>
<evidence type="ECO:0000256" key="3">
    <source>
        <dbReference type="ARBA" id="ARBA00022679"/>
    </source>
</evidence>
<dbReference type="Pfam" id="PF00069">
    <property type="entry name" value="Pkinase"/>
    <property type="match status" value="1"/>
</dbReference>
<keyword evidence="2" id="KW-0723">Serine/threonine-protein kinase</keyword>
<reference evidence="10 11" key="1">
    <citation type="submission" date="2018-06" db="EMBL/GenBank/DDBJ databases">
        <title>Actinomadura craniellae sp. nov. isolated from marine sponge Craniella sp.</title>
        <authorList>
            <person name="Li L."/>
            <person name="Xu Q.H."/>
            <person name="Lin H.W."/>
            <person name="Lu Y.H."/>
        </authorList>
    </citation>
    <scope>NUCLEOTIDE SEQUENCE [LARGE SCALE GENOMIC DNA]</scope>
    <source>
        <strain evidence="10 11">LHW63021</strain>
    </source>
</reference>
<evidence type="ECO:0000256" key="2">
    <source>
        <dbReference type="ARBA" id="ARBA00022527"/>
    </source>
</evidence>
<keyword evidence="8" id="KW-0472">Membrane</keyword>
<evidence type="ECO:0000259" key="9">
    <source>
        <dbReference type="PROSITE" id="PS50011"/>
    </source>
</evidence>
<evidence type="ECO:0000313" key="10">
    <source>
        <dbReference type="EMBL" id="RAY14038.1"/>
    </source>
</evidence>
<dbReference type="Proteomes" id="UP000251891">
    <property type="component" value="Unassembled WGS sequence"/>
</dbReference>
<dbReference type="EC" id="2.7.11.1" evidence="1"/>
<dbReference type="InterPro" id="IPR000719">
    <property type="entry name" value="Prot_kinase_dom"/>
</dbReference>
<feature type="region of interest" description="Disordered" evidence="7">
    <location>
        <begin position="345"/>
        <end position="391"/>
    </location>
</feature>
<organism evidence="10 11">
    <name type="scientific">Actinomadura craniellae</name>
    <dbReference type="NCBI Taxonomy" id="2231787"/>
    <lineage>
        <taxon>Bacteria</taxon>
        <taxon>Bacillati</taxon>
        <taxon>Actinomycetota</taxon>
        <taxon>Actinomycetes</taxon>
        <taxon>Streptosporangiales</taxon>
        <taxon>Thermomonosporaceae</taxon>
        <taxon>Actinomadura</taxon>
    </lineage>
</organism>
<feature type="region of interest" description="Disordered" evidence="7">
    <location>
        <begin position="262"/>
        <end position="281"/>
    </location>
</feature>
<dbReference type="GO" id="GO:0005524">
    <property type="term" value="F:ATP binding"/>
    <property type="evidence" value="ECO:0007669"/>
    <property type="project" value="UniProtKB-KW"/>
</dbReference>
<feature type="compositionally biased region" description="Pro residues" evidence="7">
    <location>
        <begin position="431"/>
        <end position="442"/>
    </location>
</feature>
<comment type="caution">
    <text evidence="10">The sequence shown here is derived from an EMBL/GenBank/DDBJ whole genome shotgun (WGS) entry which is preliminary data.</text>
</comment>
<keyword evidence="8" id="KW-0812">Transmembrane</keyword>
<keyword evidence="3" id="KW-0808">Transferase</keyword>
<feature type="compositionally biased region" description="Low complexity" evidence="7">
    <location>
        <begin position="301"/>
        <end position="322"/>
    </location>
</feature>
<dbReference type="GO" id="GO:0004674">
    <property type="term" value="F:protein serine/threonine kinase activity"/>
    <property type="evidence" value="ECO:0007669"/>
    <property type="project" value="UniProtKB-KW"/>
</dbReference>
<sequence length="590" mass="60103">MSIMQGDEPVSRLVSGFRSISLLRRGDGAVIYHARQEESGAEVVLKVLRRDGVPADLPWPPVHPRIAEVLAAGVTTTGRPYVAMEYCPWGSYAEILAERGPLPVAEAVEVALAVAEALAVAHRAGLSHGGVTPGNVLGAERGPVLVGFPVSRALPGPGTVDEHAAPETVRDGAWSPASDVYGLASTMWTLLAGHSPFADPGRITQDPFAYRDRLLTEVAPPVPRGDVPDGVRQVLARGLAKNPADRYARAEDFTAALAEAVPSEPGADQGEDAGAGLLGWTFFDGGPDDALGFDDDPEPGSPAAGPAPGAAAGSSGDDLVPFVPEPGPVLPPAVLDLEGGWLRSFDQPLPSPAPAAEADPGEAVEEVSGRATDAGTDGAAEGAGLAAEPEPPAVEQVVAGREEIGAWHTAEVGPGVSGGQEPQEVAWQPWELPPGPARPPEPLPRRPQSRSRLVAAAAGGVVLGLVVVGVLAWSGGSGGQEPAAAPSPASSPGAARTDPRRAPEGIRVVDGQVVATLSWRDRTGGKAPHYVVGGPAGRTPTTLAEAPAGTARAEVAGLNPAVNYCFTVVAVLSVDQVAAAEPVCTRRGTG</sequence>